<comment type="caution">
    <text evidence="2">The sequence shown here is derived from an EMBL/GenBank/DDBJ whole genome shotgun (WGS) entry which is preliminary data.</text>
</comment>
<organism evidence="2 3">
    <name type="scientific">Microlunatus ginsengisoli</name>
    <dbReference type="NCBI Taxonomy" id="363863"/>
    <lineage>
        <taxon>Bacteria</taxon>
        <taxon>Bacillati</taxon>
        <taxon>Actinomycetota</taxon>
        <taxon>Actinomycetes</taxon>
        <taxon>Propionibacteriales</taxon>
        <taxon>Propionibacteriaceae</taxon>
        <taxon>Microlunatus</taxon>
    </lineage>
</organism>
<evidence type="ECO:0000256" key="1">
    <source>
        <dbReference type="SAM" id="Phobius"/>
    </source>
</evidence>
<evidence type="ECO:0008006" key="4">
    <source>
        <dbReference type="Google" id="ProtNLM"/>
    </source>
</evidence>
<dbReference type="EMBL" id="BAABAB010000025">
    <property type="protein sequence ID" value="GAA3629807.1"/>
    <property type="molecule type" value="Genomic_DNA"/>
</dbReference>
<feature type="transmembrane region" description="Helical" evidence="1">
    <location>
        <begin position="52"/>
        <end position="73"/>
    </location>
</feature>
<gene>
    <name evidence="2" type="ORF">GCM10022236_35260</name>
</gene>
<feature type="transmembrane region" description="Helical" evidence="1">
    <location>
        <begin position="21"/>
        <end position="40"/>
    </location>
</feature>
<keyword evidence="1" id="KW-0812">Transmembrane</keyword>
<keyword evidence="3" id="KW-1185">Reference proteome</keyword>
<proteinExistence type="predicted"/>
<reference evidence="3" key="1">
    <citation type="journal article" date="2019" name="Int. J. Syst. Evol. Microbiol.">
        <title>The Global Catalogue of Microorganisms (GCM) 10K type strain sequencing project: providing services to taxonomists for standard genome sequencing and annotation.</title>
        <authorList>
            <consortium name="The Broad Institute Genomics Platform"/>
            <consortium name="The Broad Institute Genome Sequencing Center for Infectious Disease"/>
            <person name="Wu L."/>
            <person name="Ma J."/>
        </authorList>
    </citation>
    <scope>NUCLEOTIDE SEQUENCE [LARGE SCALE GENOMIC DNA]</scope>
    <source>
        <strain evidence="3">JCM 16929</strain>
    </source>
</reference>
<sequence>MSADAGSMPRTAEHAPAVSRGAAGLLLAVTILAVAVNAWAHSYAERTPIGVVVSWCLFVLAVPTWLAMSISALRRGQRPPFLVAVPVLIALLLVATRLDLPQTVRFGLSRAAFDRLVVLAGPPPAPPAPADADTPGAFPIACPSGVGLYGITACQTDDGGYYFYENADEASGFAYLPSGPPGAAPDGTQPSWQYTDRGDGWYAFALADESD</sequence>
<evidence type="ECO:0000313" key="3">
    <source>
        <dbReference type="Proteomes" id="UP001501490"/>
    </source>
</evidence>
<keyword evidence="1" id="KW-1133">Transmembrane helix</keyword>
<protein>
    <recommendedName>
        <fullName evidence="4">DUF1109 domain-containing protein</fullName>
    </recommendedName>
</protein>
<feature type="transmembrane region" description="Helical" evidence="1">
    <location>
        <begin position="80"/>
        <end position="98"/>
    </location>
</feature>
<evidence type="ECO:0000313" key="2">
    <source>
        <dbReference type="EMBL" id="GAA3629807.1"/>
    </source>
</evidence>
<name>A0ABP7AD95_9ACTN</name>
<keyword evidence="1" id="KW-0472">Membrane</keyword>
<accession>A0ABP7AD95</accession>
<dbReference type="Proteomes" id="UP001501490">
    <property type="component" value="Unassembled WGS sequence"/>
</dbReference>